<dbReference type="Proteomes" id="UP000054279">
    <property type="component" value="Unassembled WGS sequence"/>
</dbReference>
<name>A0A0C9UPD8_SPHS4</name>
<organism evidence="3 4">
    <name type="scientific">Sphaerobolus stellatus (strain SS14)</name>
    <dbReference type="NCBI Taxonomy" id="990650"/>
    <lineage>
        <taxon>Eukaryota</taxon>
        <taxon>Fungi</taxon>
        <taxon>Dikarya</taxon>
        <taxon>Basidiomycota</taxon>
        <taxon>Agaricomycotina</taxon>
        <taxon>Agaricomycetes</taxon>
        <taxon>Phallomycetidae</taxon>
        <taxon>Geastrales</taxon>
        <taxon>Sphaerobolaceae</taxon>
        <taxon>Sphaerobolus</taxon>
    </lineage>
</organism>
<keyword evidence="1" id="KW-1133">Transmembrane helix</keyword>
<dbReference type="OrthoDB" id="191139at2759"/>
<accession>A0A0C9UPD8</accession>
<evidence type="ECO:0000313" key="4">
    <source>
        <dbReference type="Proteomes" id="UP000054279"/>
    </source>
</evidence>
<protein>
    <submittedName>
        <fullName evidence="3">Uncharacterized protein</fullName>
    </submittedName>
</protein>
<dbReference type="AlphaFoldDB" id="A0A0C9UPD8"/>
<sequence length="49" mass="5584">MVPPLDQLTAQGYDLRTNTLGYYYFIMLLLPILEVPVLMGKKARIINVS</sequence>
<feature type="transmembrane region" description="Helical" evidence="1">
    <location>
        <begin position="20"/>
        <end position="39"/>
    </location>
</feature>
<proteinExistence type="predicted"/>
<evidence type="ECO:0000313" key="2">
    <source>
        <dbReference type="EMBL" id="KIJ27551.1"/>
    </source>
</evidence>
<keyword evidence="1" id="KW-0812">Transmembrane</keyword>
<dbReference type="EMBL" id="KN837332">
    <property type="protein sequence ID" value="KIJ27551.1"/>
    <property type="molecule type" value="Genomic_DNA"/>
</dbReference>
<evidence type="ECO:0000256" key="1">
    <source>
        <dbReference type="SAM" id="Phobius"/>
    </source>
</evidence>
<keyword evidence="4" id="KW-1185">Reference proteome</keyword>
<gene>
    <name evidence="3" type="ORF">M422DRAFT_261006</name>
    <name evidence="2" type="ORF">M422DRAFT_271289</name>
</gene>
<evidence type="ECO:0000313" key="3">
    <source>
        <dbReference type="EMBL" id="KIJ36654.1"/>
    </source>
</evidence>
<reference evidence="3 4" key="1">
    <citation type="submission" date="2014-06" db="EMBL/GenBank/DDBJ databases">
        <title>Evolutionary Origins and Diversification of the Mycorrhizal Mutualists.</title>
        <authorList>
            <consortium name="DOE Joint Genome Institute"/>
            <consortium name="Mycorrhizal Genomics Consortium"/>
            <person name="Kohler A."/>
            <person name="Kuo A."/>
            <person name="Nagy L.G."/>
            <person name="Floudas D."/>
            <person name="Copeland A."/>
            <person name="Barry K.W."/>
            <person name="Cichocki N."/>
            <person name="Veneault-Fourrey C."/>
            <person name="LaButti K."/>
            <person name="Lindquist E.A."/>
            <person name="Lipzen A."/>
            <person name="Lundell T."/>
            <person name="Morin E."/>
            <person name="Murat C."/>
            <person name="Riley R."/>
            <person name="Ohm R."/>
            <person name="Sun H."/>
            <person name="Tunlid A."/>
            <person name="Henrissat B."/>
            <person name="Grigoriev I.V."/>
            <person name="Hibbett D.S."/>
            <person name="Martin F."/>
        </authorList>
    </citation>
    <scope>NUCLEOTIDE SEQUENCE [LARGE SCALE GENOMIC DNA]</scope>
    <source>
        <strain evidence="3 4">SS14</strain>
    </source>
</reference>
<keyword evidence="1" id="KW-0472">Membrane</keyword>
<dbReference type="HOGENOM" id="CLU_3143950_0_0_1"/>
<dbReference type="EMBL" id="KN837176">
    <property type="protein sequence ID" value="KIJ36654.1"/>
    <property type="molecule type" value="Genomic_DNA"/>
</dbReference>